<dbReference type="InterPro" id="IPR050834">
    <property type="entry name" value="Glycosyltransf_2"/>
</dbReference>
<evidence type="ECO:0000313" key="3">
    <source>
        <dbReference type="EMBL" id="CAA6819070.1"/>
    </source>
</evidence>
<dbReference type="InterPro" id="IPR029044">
    <property type="entry name" value="Nucleotide-diphossugar_trans"/>
</dbReference>
<protein>
    <recommendedName>
        <fullName evidence="2">Glycosyltransferase 2-like domain-containing protein</fullName>
    </recommendedName>
</protein>
<reference evidence="3" key="1">
    <citation type="submission" date="2020-01" db="EMBL/GenBank/DDBJ databases">
        <authorList>
            <person name="Meier V. D."/>
            <person name="Meier V D."/>
        </authorList>
    </citation>
    <scope>NUCLEOTIDE SEQUENCE</scope>
    <source>
        <strain evidence="3">HLG_WM_MAG_03</strain>
    </source>
</reference>
<dbReference type="SUPFAM" id="SSF53448">
    <property type="entry name" value="Nucleotide-diphospho-sugar transferases"/>
    <property type="match status" value="1"/>
</dbReference>
<gene>
    <name evidence="3" type="ORF">HELGO_WM20738</name>
</gene>
<keyword evidence="1" id="KW-0812">Transmembrane</keyword>
<organism evidence="3">
    <name type="scientific">uncultured Sulfurovum sp</name>
    <dbReference type="NCBI Taxonomy" id="269237"/>
    <lineage>
        <taxon>Bacteria</taxon>
        <taxon>Pseudomonadati</taxon>
        <taxon>Campylobacterota</taxon>
        <taxon>Epsilonproteobacteria</taxon>
        <taxon>Campylobacterales</taxon>
        <taxon>Sulfurovaceae</taxon>
        <taxon>Sulfurovum</taxon>
        <taxon>environmental samples</taxon>
    </lineage>
</organism>
<evidence type="ECO:0000256" key="1">
    <source>
        <dbReference type="SAM" id="Phobius"/>
    </source>
</evidence>
<accession>A0A6S6TR09</accession>
<name>A0A6S6TR09_9BACT</name>
<proteinExistence type="predicted"/>
<dbReference type="PANTHER" id="PTHR43685:SF2">
    <property type="entry name" value="GLYCOSYLTRANSFERASE 2-LIKE DOMAIN-CONTAINING PROTEIN"/>
    <property type="match status" value="1"/>
</dbReference>
<dbReference type="Pfam" id="PF00535">
    <property type="entry name" value="Glycos_transf_2"/>
    <property type="match status" value="1"/>
</dbReference>
<dbReference type="InterPro" id="IPR001173">
    <property type="entry name" value="Glyco_trans_2-like"/>
</dbReference>
<sequence length="313" mass="36273">MEYVVKMIKFSVVIPLYNKEEDIINTLTSVLNQSYEVDEVIVVDDGSTDSAVRLINEEFKDMINVVSQKNMGVSSARNRGILEARNEYICLLDGDDLWEQGFLEEIVKLIEVFPHATFYSTAHTYMNEDGNLLEGKVSKHEDRRSLTENFSETFRTNYRLVNSSSVCIRKSSKVIFPEAEQKGEDICVWLELGRKGSLAYSSNRLSIYRLNGSNRSVSVHSEAIVPCPLKWFYKNKEKLQNEKNYESIRKFIYSNILITVYGGFALSKNYQSISSIIQLMKKQNDRFYLLLYPAYLVPLKLLEILKKLRRKMK</sequence>
<feature type="transmembrane region" description="Helical" evidence="1">
    <location>
        <begin position="251"/>
        <end position="267"/>
    </location>
</feature>
<dbReference type="AlphaFoldDB" id="A0A6S6TR09"/>
<dbReference type="Gene3D" id="3.90.550.10">
    <property type="entry name" value="Spore Coat Polysaccharide Biosynthesis Protein SpsA, Chain A"/>
    <property type="match status" value="1"/>
</dbReference>
<keyword evidence="1" id="KW-0472">Membrane</keyword>
<evidence type="ECO:0000259" key="2">
    <source>
        <dbReference type="Pfam" id="PF00535"/>
    </source>
</evidence>
<keyword evidence="1" id="KW-1133">Transmembrane helix</keyword>
<feature type="domain" description="Glycosyltransferase 2-like" evidence="2">
    <location>
        <begin position="11"/>
        <end position="133"/>
    </location>
</feature>
<dbReference type="CDD" id="cd00761">
    <property type="entry name" value="Glyco_tranf_GTA_type"/>
    <property type="match status" value="1"/>
</dbReference>
<dbReference type="EMBL" id="CACVAR010000298">
    <property type="protein sequence ID" value="CAA6819070.1"/>
    <property type="molecule type" value="Genomic_DNA"/>
</dbReference>
<dbReference type="PANTHER" id="PTHR43685">
    <property type="entry name" value="GLYCOSYLTRANSFERASE"/>
    <property type="match status" value="1"/>
</dbReference>
<feature type="transmembrane region" description="Helical" evidence="1">
    <location>
        <begin position="287"/>
        <end position="305"/>
    </location>
</feature>